<dbReference type="AlphaFoldDB" id="A0A1V9Z486"/>
<dbReference type="InterPro" id="IPR051558">
    <property type="entry name" value="Metallophosphoesterase_PAP"/>
</dbReference>
<dbReference type="PANTHER" id="PTHR10161:SF14">
    <property type="entry name" value="TARTRATE-RESISTANT ACID PHOSPHATASE TYPE 5"/>
    <property type="match status" value="1"/>
</dbReference>
<keyword evidence="1" id="KW-0732">Signal</keyword>
<accession>A0A1V9Z486</accession>
<dbReference type="Gene3D" id="3.60.21.10">
    <property type="match status" value="1"/>
</dbReference>
<protein>
    <submittedName>
        <fullName evidence="3">Calcineurin-like phosphoesterase</fullName>
    </submittedName>
</protein>
<dbReference type="SUPFAM" id="SSF56300">
    <property type="entry name" value="Metallo-dependent phosphatases"/>
    <property type="match status" value="1"/>
</dbReference>
<evidence type="ECO:0000313" key="3">
    <source>
        <dbReference type="EMBL" id="OQR92833.1"/>
    </source>
</evidence>
<sequence>MSAPTLEGYATLQAPETAQAVIAFLALDDWGGTLGKDKGEPGSCCVIYNGSVDTRSDRYKVDFYSQTYVADLMAASAAELAPSRILSHGDNFYWVGVGMDDAKYRLEQTFENVYDQPSLRNVPWLNVVGNHDIGGANFICGDKEPYWECRSVDELLTFLDRRFDAQATYKSPYGDRWVLNDHYYMDRVVRDGVVVEVYNIDTNNADVHGATSVCCQCYGYAPKYNIDTSVCEKATRGDAACANGSLPLYDACMARIDGWANESYNRAMVDLAVSDADFKIINTHFSPHYHMTADKIQAWFDLCEVGGVTAWFNGHTHGFNHDISRFGTHFFMNGGGGGYYTANSPIVTTDKIQNQWLVVGQPYGFMELSFSRDWLKVQFATFDTDWIFGGFNMSETQVGGVARGHCWFIPRANAGVSPLGLECKSSHDGAIGAPLHWR</sequence>
<dbReference type="OrthoDB" id="411211at2759"/>
<dbReference type="EMBL" id="JNBR01000440">
    <property type="protein sequence ID" value="OQR92833.1"/>
    <property type="molecule type" value="Genomic_DNA"/>
</dbReference>
<dbReference type="GO" id="GO:0016787">
    <property type="term" value="F:hydrolase activity"/>
    <property type="evidence" value="ECO:0007669"/>
    <property type="project" value="UniProtKB-KW"/>
</dbReference>
<comment type="caution">
    <text evidence="3">The sequence shown here is derived from an EMBL/GenBank/DDBJ whole genome shotgun (WGS) entry which is preliminary data.</text>
</comment>
<dbReference type="PANTHER" id="PTHR10161">
    <property type="entry name" value="TARTRATE-RESISTANT ACID PHOSPHATASE TYPE 5"/>
    <property type="match status" value="1"/>
</dbReference>
<evidence type="ECO:0000313" key="4">
    <source>
        <dbReference type="Proteomes" id="UP000243579"/>
    </source>
</evidence>
<organism evidence="3 4">
    <name type="scientific">Achlya hypogyna</name>
    <name type="common">Oomycete</name>
    <name type="synonym">Protoachlya hypogyna</name>
    <dbReference type="NCBI Taxonomy" id="1202772"/>
    <lineage>
        <taxon>Eukaryota</taxon>
        <taxon>Sar</taxon>
        <taxon>Stramenopiles</taxon>
        <taxon>Oomycota</taxon>
        <taxon>Saprolegniomycetes</taxon>
        <taxon>Saprolegniales</taxon>
        <taxon>Achlyaceae</taxon>
        <taxon>Achlya</taxon>
    </lineage>
</organism>
<name>A0A1V9Z486_ACHHY</name>
<proteinExistence type="predicted"/>
<keyword evidence="4" id="KW-1185">Reference proteome</keyword>
<evidence type="ECO:0000256" key="2">
    <source>
        <dbReference type="ARBA" id="ARBA00022801"/>
    </source>
</evidence>
<evidence type="ECO:0000256" key="1">
    <source>
        <dbReference type="ARBA" id="ARBA00022729"/>
    </source>
</evidence>
<dbReference type="STRING" id="1202772.A0A1V9Z486"/>
<reference evidence="3 4" key="1">
    <citation type="journal article" date="2014" name="Genome Biol. Evol.">
        <title>The secreted proteins of Achlya hypogyna and Thraustotheca clavata identify the ancestral oomycete secretome and reveal gene acquisitions by horizontal gene transfer.</title>
        <authorList>
            <person name="Misner I."/>
            <person name="Blouin N."/>
            <person name="Leonard G."/>
            <person name="Richards T.A."/>
            <person name="Lane C.E."/>
        </authorList>
    </citation>
    <scope>NUCLEOTIDE SEQUENCE [LARGE SCALE GENOMIC DNA]</scope>
    <source>
        <strain evidence="3 4">ATCC 48635</strain>
    </source>
</reference>
<keyword evidence="2" id="KW-0378">Hydrolase</keyword>
<gene>
    <name evidence="3" type="ORF">ACHHYP_03164</name>
</gene>
<dbReference type="InterPro" id="IPR029052">
    <property type="entry name" value="Metallo-depent_PP-like"/>
</dbReference>
<dbReference type="Proteomes" id="UP000243579">
    <property type="component" value="Unassembled WGS sequence"/>
</dbReference>